<proteinExistence type="predicted"/>
<dbReference type="InterPro" id="IPR057527">
    <property type="entry name" value="HVO_A0261-like_N"/>
</dbReference>
<dbReference type="EMBL" id="BMPF01000001">
    <property type="protein sequence ID" value="GGL22809.1"/>
    <property type="molecule type" value="Genomic_DNA"/>
</dbReference>
<dbReference type="Gene3D" id="1.10.10.10">
    <property type="entry name" value="Winged helix-like DNA-binding domain superfamily/Winged helix DNA-binding domain"/>
    <property type="match status" value="1"/>
</dbReference>
<feature type="domain" description="HVO-A0261-like N-terminal" evidence="1">
    <location>
        <begin position="17"/>
        <end position="75"/>
    </location>
</feature>
<dbReference type="OrthoDB" id="35765at2157"/>
<accession>A0A830F619</accession>
<organism evidence="2 3">
    <name type="scientific">Halarchaeum grantii</name>
    <dbReference type="NCBI Taxonomy" id="1193105"/>
    <lineage>
        <taxon>Archaea</taxon>
        <taxon>Methanobacteriati</taxon>
        <taxon>Methanobacteriota</taxon>
        <taxon>Stenosarchaea group</taxon>
        <taxon>Halobacteria</taxon>
        <taxon>Halobacteriales</taxon>
        <taxon>Halobacteriaceae</taxon>
    </lineage>
</organism>
<sequence length="97" mass="11187">MSDRAAPDEHTRRLLEWVAENENRRRVVRALCERPRNTNQLADALDLHYRTAQHHLRRLCERGALTSVGDGYGETYFPADRVASYAYRLGATEDADE</sequence>
<dbReference type="AlphaFoldDB" id="A0A830F619"/>
<comment type="caution">
    <text evidence="2">The sequence shown here is derived from an EMBL/GenBank/DDBJ whole genome shotgun (WGS) entry which is preliminary data.</text>
</comment>
<dbReference type="Pfam" id="PF25213">
    <property type="entry name" value="HVO_A0261_N"/>
    <property type="match status" value="1"/>
</dbReference>
<keyword evidence="3" id="KW-1185">Reference proteome</keyword>
<evidence type="ECO:0000313" key="3">
    <source>
        <dbReference type="Proteomes" id="UP000628840"/>
    </source>
</evidence>
<evidence type="ECO:0000313" key="2">
    <source>
        <dbReference type="EMBL" id="GGL22809.1"/>
    </source>
</evidence>
<gene>
    <name evidence="2" type="ORF">GCM10009037_02810</name>
</gene>
<dbReference type="CDD" id="cd00090">
    <property type="entry name" value="HTH_ARSR"/>
    <property type="match status" value="1"/>
</dbReference>
<evidence type="ECO:0000259" key="1">
    <source>
        <dbReference type="Pfam" id="PF25213"/>
    </source>
</evidence>
<dbReference type="SUPFAM" id="SSF46785">
    <property type="entry name" value="Winged helix' DNA-binding domain"/>
    <property type="match status" value="1"/>
</dbReference>
<dbReference type="InterPro" id="IPR011991">
    <property type="entry name" value="ArsR-like_HTH"/>
</dbReference>
<dbReference type="Proteomes" id="UP000628840">
    <property type="component" value="Unassembled WGS sequence"/>
</dbReference>
<dbReference type="RefSeq" id="WP_188877226.1">
    <property type="nucleotide sequence ID" value="NZ_BMPF01000001.1"/>
</dbReference>
<dbReference type="InterPro" id="IPR036390">
    <property type="entry name" value="WH_DNA-bd_sf"/>
</dbReference>
<dbReference type="InterPro" id="IPR036388">
    <property type="entry name" value="WH-like_DNA-bd_sf"/>
</dbReference>
<name>A0A830F619_9EURY</name>
<protein>
    <recommendedName>
        <fullName evidence="1">HVO-A0261-like N-terminal domain-containing protein</fullName>
    </recommendedName>
</protein>
<reference evidence="2 3" key="1">
    <citation type="journal article" date="2019" name="Int. J. Syst. Evol. Microbiol.">
        <title>The Global Catalogue of Microorganisms (GCM) 10K type strain sequencing project: providing services to taxonomists for standard genome sequencing and annotation.</title>
        <authorList>
            <consortium name="The Broad Institute Genomics Platform"/>
            <consortium name="The Broad Institute Genome Sequencing Center for Infectious Disease"/>
            <person name="Wu L."/>
            <person name="Ma J."/>
        </authorList>
    </citation>
    <scope>NUCLEOTIDE SEQUENCE [LARGE SCALE GENOMIC DNA]</scope>
    <source>
        <strain evidence="2 3">JCM 19585</strain>
    </source>
</reference>